<evidence type="ECO:0000313" key="1">
    <source>
        <dbReference type="EMBL" id="SPC88624.1"/>
    </source>
</evidence>
<gene>
    <name evidence="1" type="ORF">FSB_LOCUS16506</name>
</gene>
<sequence>MRAHLKEAMVKAQAKLRSAKEFMDRKMSKIVDECDSLRDEGLQSSCDREDNGMKFSVREEKQKVMTAQEVLDSVGEKLLKVAKESAEKRLGKKSSSYLGSAKIDGGSEWKKESQFFELMRTDKSDKALEQTNHVQISVHNTKILE</sequence>
<dbReference type="AlphaFoldDB" id="A0A2N9FPD3"/>
<name>A0A2N9FPD3_FAGSY</name>
<dbReference type="EMBL" id="OIVN01001005">
    <property type="protein sequence ID" value="SPC88624.1"/>
    <property type="molecule type" value="Genomic_DNA"/>
</dbReference>
<reference evidence="1" key="1">
    <citation type="submission" date="2018-02" db="EMBL/GenBank/DDBJ databases">
        <authorList>
            <person name="Cohen D.B."/>
            <person name="Kent A.D."/>
        </authorList>
    </citation>
    <scope>NUCLEOTIDE SEQUENCE</scope>
</reference>
<organism evidence="1">
    <name type="scientific">Fagus sylvatica</name>
    <name type="common">Beechnut</name>
    <dbReference type="NCBI Taxonomy" id="28930"/>
    <lineage>
        <taxon>Eukaryota</taxon>
        <taxon>Viridiplantae</taxon>
        <taxon>Streptophyta</taxon>
        <taxon>Embryophyta</taxon>
        <taxon>Tracheophyta</taxon>
        <taxon>Spermatophyta</taxon>
        <taxon>Magnoliopsida</taxon>
        <taxon>eudicotyledons</taxon>
        <taxon>Gunneridae</taxon>
        <taxon>Pentapetalae</taxon>
        <taxon>rosids</taxon>
        <taxon>fabids</taxon>
        <taxon>Fagales</taxon>
        <taxon>Fagaceae</taxon>
        <taxon>Fagus</taxon>
    </lineage>
</organism>
<accession>A0A2N9FPD3</accession>
<proteinExistence type="predicted"/>
<protein>
    <submittedName>
        <fullName evidence="1">Uncharacterized protein</fullName>
    </submittedName>
</protein>